<accession>A0A484YDF6</accession>
<name>A0A484YDF6_9ENTR</name>
<dbReference type="Pfam" id="PF06323">
    <property type="entry name" value="Phage_antiter_Q"/>
    <property type="match status" value="1"/>
</dbReference>
<dbReference type="EMBL" id="CAADIW010000027">
    <property type="protein sequence ID" value="VFS33706.1"/>
    <property type="molecule type" value="Genomic_DNA"/>
</dbReference>
<evidence type="ECO:0000313" key="3">
    <source>
        <dbReference type="Proteomes" id="UP000351155"/>
    </source>
</evidence>
<reference evidence="2 3" key="1">
    <citation type="submission" date="2019-03" db="EMBL/GenBank/DDBJ databases">
        <authorList>
            <consortium name="Pathogen Informatics"/>
        </authorList>
    </citation>
    <scope>NUCLEOTIDE SEQUENCE [LARGE SCALE GENOMIC DNA]</scope>
    <source>
        <strain evidence="2 3">NCTC12126</strain>
    </source>
</reference>
<evidence type="ECO:0000256" key="1">
    <source>
        <dbReference type="SAM" id="MobiDB-lite"/>
    </source>
</evidence>
<gene>
    <name evidence="2" type="ORF">NCTC12126_03304</name>
</gene>
<organism evidence="2 3">
    <name type="scientific">Enterobacter cancerogenus</name>
    <dbReference type="NCBI Taxonomy" id="69218"/>
    <lineage>
        <taxon>Bacteria</taxon>
        <taxon>Pseudomonadati</taxon>
        <taxon>Pseudomonadota</taxon>
        <taxon>Gammaproteobacteria</taxon>
        <taxon>Enterobacterales</taxon>
        <taxon>Enterobacteriaceae</taxon>
        <taxon>Enterobacter</taxon>
        <taxon>Enterobacter cloacae complex</taxon>
    </lineage>
</organism>
<dbReference type="AlphaFoldDB" id="A0A484YDF6"/>
<protein>
    <submittedName>
        <fullName evidence="2">Phage antitermination protein Q</fullName>
    </submittedName>
</protein>
<feature type="region of interest" description="Disordered" evidence="1">
    <location>
        <begin position="53"/>
        <end position="73"/>
    </location>
</feature>
<sequence>MNTQYLQYVREQLIVATADLSGATKGQLVAFAENAMFEATPRSRGRKKIADPVTGRLVNPDGPAMNGSQSRAKGSHIPLVNHVEYCTASWRRAVLSLEEHQKAWLLWNYSENIRFEYQVAITQWAWADFREQLGAKKVAGKTMERLKKLIWLAAQDVKAELAGREAYEYQALAELAGVAKSTWTETYLPHWLLMRTTFKRLDSGALISVTRSRSQQKATNLDVSIAKPN</sequence>
<proteinExistence type="predicted"/>
<dbReference type="Proteomes" id="UP000351155">
    <property type="component" value="Unassembled WGS sequence"/>
</dbReference>
<evidence type="ECO:0000313" key="2">
    <source>
        <dbReference type="EMBL" id="VFS33706.1"/>
    </source>
</evidence>
<dbReference type="InterPro" id="IPR010455">
    <property type="entry name" value="Phage_82_GpQ"/>
</dbReference>
<dbReference type="PIRSF" id="PIRSF004417">
    <property type="entry name" value="Anti_term_Q"/>
    <property type="match status" value="1"/>
</dbReference>